<dbReference type="Proteomes" id="UP001161405">
    <property type="component" value="Unassembled WGS sequence"/>
</dbReference>
<dbReference type="RefSeq" id="WP_284365439.1">
    <property type="nucleotide sequence ID" value="NZ_BSNI01000002.1"/>
</dbReference>
<name>A0ABQ5UUA7_9HYPH</name>
<evidence type="ECO:0000256" key="1">
    <source>
        <dbReference type="SAM" id="SignalP"/>
    </source>
</evidence>
<proteinExistence type="predicted"/>
<evidence type="ECO:0008006" key="4">
    <source>
        <dbReference type="Google" id="ProtNLM"/>
    </source>
</evidence>
<reference evidence="2" key="1">
    <citation type="journal article" date="2014" name="Int. J. Syst. Evol. Microbiol.">
        <title>Complete genome of a new Firmicutes species belonging to the dominant human colonic microbiota ('Ruminococcus bicirculans') reveals two chromosomes and a selective capacity to utilize plant glucans.</title>
        <authorList>
            <consortium name="NISC Comparative Sequencing Program"/>
            <person name="Wegmann U."/>
            <person name="Louis P."/>
            <person name="Goesmann A."/>
            <person name="Henrissat B."/>
            <person name="Duncan S.H."/>
            <person name="Flint H.J."/>
        </authorList>
    </citation>
    <scope>NUCLEOTIDE SEQUENCE</scope>
    <source>
        <strain evidence="2">NBRC 107169</strain>
    </source>
</reference>
<feature type="chain" id="PRO_5045123078" description="Secreted protein" evidence="1">
    <location>
        <begin position="31"/>
        <end position="106"/>
    </location>
</feature>
<dbReference type="EMBL" id="BSNI01000002">
    <property type="protein sequence ID" value="GLQ18474.1"/>
    <property type="molecule type" value="Genomic_DNA"/>
</dbReference>
<sequence>MRFTSKTKQTAAAIAAAVLASVGSTGIAQAAPYYFQDQTSNPQALYTNPSCDGETDSCIGFGTKCGVDMYYSSYSQQRALEMWKYKGYIKIRQNSGSHPVVCELIR</sequence>
<keyword evidence="1" id="KW-0732">Signal</keyword>
<comment type="caution">
    <text evidence="2">The sequence shown here is derived from an EMBL/GenBank/DDBJ whole genome shotgun (WGS) entry which is preliminary data.</text>
</comment>
<evidence type="ECO:0000313" key="3">
    <source>
        <dbReference type="Proteomes" id="UP001161405"/>
    </source>
</evidence>
<organism evidence="2 3">
    <name type="scientific">Maritalea porphyrae</name>
    <dbReference type="NCBI Taxonomy" id="880732"/>
    <lineage>
        <taxon>Bacteria</taxon>
        <taxon>Pseudomonadati</taxon>
        <taxon>Pseudomonadota</taxon>
        <taxon>Alphaproteobacteria</taxon>
        <taxon>Hyphomicrobiales</taxon>
        <taxon>Devosiaceae</taxon>
        <taxon>Maritalea</taxon>
    </lineage>
</organism>
<feature type="signal peptide" evidence="1">
    <location>
        <begin position="1"/>
        <end position="30"/>
    </location>
</feature>
<protein>
    <recommendedName>
        <fullName evidence="4">Secreted protein</fullName>
    </recommendedName>
</protein>
<evidence type="ECO:0000313" key="2">
    <source>
        <dbReference type="EMBL" id="GLQ18474.1"/>
    </source>
</evidence>
<accession>A0ABQ5UUA7</accession>
<keyword evidence="3" id="KW-1185">Reference proteome</keyword>
<reference evidence="2" key="2">
    <citation type="submission" date="2023-01" db="EMBL/GenBank/DDBJ databases">
        <title>Draft genome sequence of Maritalea porphyrae strain NBRC 107169.</title>
        <authorList>
            <person name="Sun Q."/>
            <person name="Mori K."/>
        </authorList>
    </citation>
    <scope>NUCLEOTIDE SEQUENCE</scope>
    <source>
        <strain evidence="2">NBRC 107169</strain>
    </source>
</reference>
<gene>
    <name evidence="2" type="ORF">GCM10007879_27230</name>
</gene>